<dbReference type="AlphaFoldDB" id="A0A1H0WQJ2"/>
<dbReference type="Pfam" id="PF02595">
    <property type="entry name" value="Gly_kinase"/>
    <property type="match status" value="1"/>
</dbReference>
<evidence type="ECO:0000313" key="7">
    <source>
        <dbReference type="Proteomes" id="UP000199159"/>
    </source>
</evidence>
<organism evidence="6 7">
    <name type="scientific">Litchfieldia salsa</name>
    <dbReference type="NCBI Taxonomy" id="930152"/>
    <lineage>
        <taxon>Bacteria</taxon>
        <taxon>Bacillati</taxon>
        <taxon>Bacillota</taxon>
        <taxon>Bacilli</taxon>
        <taxon>Bacillales</taxon>
        <taxon>Bacillaceae</taxon>
        <taxon>Litchfieldia</taxon>
    </lineage>
</organism>
<evidence type="ECO:0000256" key="5">
    <source>
        <dbReference type="SAM" id="Coils"/>
    </source>
</evidence>
<keyword evidence="7" id="KW-1185">Reference proteome</keyword>
<dbReference type="Gene3D" id="3.40.50.10350">
    <property type="entry name" value="Glycerate kinase, domain 1"/>
    <property type="match status" value="1"/>
</dbReference>
<protein>
    <submittedName>
        <fullName evidence="6">Glycerate kinase</fullName>
    </submittedName>
</protein>
<dbReference type="PANTHER" id="PTHR21599">
    <property type="entry name" value="GLYCERATE KINASE"/>
    <property type="match status" value="1"/>
</dbReference>
<sequence length="387" mass="41637">MKIVVAPDSFKGSLTALQVGKIIQEALVTEMPDAQVEIIPMADGGEGTLETLVFATNGKRLPIKSYGPFMEEVNTEYGLLGDKRTVVIEIAAIAGLPMVPEDQRNPINTTTFGIGDVILTAANMGYRDFIVGLGGSSTNDGGLGMLQALGVQFLDENNKEVSPVGSSIFSVKNVNFKTLHPIIRECRFLIASDVDSPLCGEEGATYVFGPQKGITEDRLEGYDQAMKKYASLIETHTGLRTQSKPGAGAAGGLGFAFMLLNGKIESGSKIVAEATKLQSKIKEADFVITGEGQSDYQTLFGKVPSYVAKLANEEEVKTILLSGSLGKGYEALYDYFMSCHSIATGPMSLKECMENADSLLSNEARNIAQLLREISEERVRTKNISFN</sequence>
<dbReference type="GO" id="GO:0008887">
    <property type="term" value="F:glycerate kinase activity"/>
    <property type="evidence" value="ECO:0007669"/>
    <property type="project" value="UniProtKB-UniRule"/>
</dbReference>
<dbReference type="InterPro" id="IPR036129">
    <property type="entry name" value="Glycerate_kinase_sf"/>
</dbReference>
<dbReference type="InterPro" id="IPR018193">
    <property type="entry name" value="Glyc_kinase_flavodox-like_fold"/>
</dbReference>
<gene>
    <name evidence="6" type="ORF">SAMN05216565_11354</name>
</gene>
<keyword evidence="5" id="KW-0175">Coiled coil</keyword>
<evidence type="ECO:0000256" key="4">
    <source>
        <dbReference type="PIRNR" id="PIRNR006078"/>
    </source>
</evidence>
<dbReference type="PANTHER" id="PTHR21599:SF0">
    <property type="entry name" value="GLYCERATE KINASE"/>
    <property type="match status" value="1"/>
</dbReference>
<dbReference type="GO" id="GO:0031388">
    <property type="term" value="P:organic acid phosphorylation"/>
    <property type="evidence" value="ECO:0007669"/>
    <property type="project" value="UniProtKB-UniRule"/>
</dbReference>
<feature type="coiled-coil region" evidence="5">
    <location>
        <begin position="353"/>
        <end position="380"/>
    </location>
</feature>
<evidence type="ECO:0000256" key="1">
    <source>
        <dbReference type="ARBA" id="ARBA00006284"/>
    </source>
</evidence>
<dbReference type="EMBL" id="FNJU01000013">
    <property type="protein sequence ID" value="SDP92715.1"/>
    <property type="molecule type" value="Genomic_DNA"/>
</dbReference>
<dbReference type="InterPro" id="IPR004381">
    <property type="entry name" value="Glycerate_kinase"/>
</dbReference>
<dbReference type="RefSeq" id="WP_090858294.1">
    <property type="nucleotide sequence ID" value="NZ_FNJU01000013.1"/>
</dbReference>
<dbReference type="PIRSF" id="PIRSF006078">
    <property type="entry name" value="GlxK"/>
    <property type="match status" value="1"/>
</dbReference>
<keyword evidence="3 4" id="KW-0418">Kinase</keyword>
<keyword evidence="2 4" id="KW-0808">Transferase</keyword>
<evidence type="ECO:0000313" key="6">
    <source>
        <dbReference type="EMBL" id="SDP92715.1"/>
    </source>
</evidence>
<dbReference type="OrthoDB" id="9774290at2"/>
<dbReference type="Proteomes" id="UP000199159">
    <property type="component" value="Unassembled WGS sequence"/>
</dbReference>
<accession>A0A1H0WQJ2</accession>
<dbReference type="STRING" id="930152.SAMN05216565_11354"/>
<dbReference type="SUPFAM" id="SSF110738">
    <property type="entry name" value="Glycerate kinase I"/>
    <property type="match status" value="1"/>
</dbReference>
<evidence type="ECO:0000256" key="3">
    <source>
        <dbReference type="ARBA" id="ARBA00022777"/>
    </source>
</evidence>
<evidence type="ECO:0000256" key="2">
    <source>
        <dbReference type="ARBA" id="ARBA00022679"/>
    </source>
</evidence>
<name>A0A1H0WQJ2_9BACI</name>
<comment type="similarity">
    <text evidence="1 4">Belongs to the glycerate kinase type-1 family.</text>
</comment>
<reference evidence="7" key="1">
    <citation type="submission" date="2016-10" db="EMBL/GenBank/DDBJ databases">
        <authorList>
            <person name="Varghese N."/>
            <person name="Submissions S."/>
        </authorList>
    </citation>
    <scope>NUCLEOTIDE SEQUENCE [LARGE SCALE GENOMIC DNA]</scope>
    <source>
        <strain evidence="7">IBRC-M10078</strain>
    </source>
</reference>
<dbReference type="InterPro" id="IPR018197">
    <property type="entry name" value="Glycerate_kinase_RE-like"/>
</dbReference>
<dbReference type="Gene3D" id="3.90.1510.10">
    <property type="entry name" value="Glycerate kinase, domain 2"/>
    <property type="match status" value="1"/>
</dbReference>
<proteinExistence type="inferred from homology"/>
<dbReference type="NCBIfam" id="TIGR00045">
    <property type="entry name" value="glycerate kinase"/>
    <property type="match status" value="1"/>
</dbReference>